<dbReference type="InterPro" id="IPR018376">
    <property type="entry name" value="Enoyl-CoA_hyd/isom_CS"/>
</dbReference>
<evidence type="ECO:0000256" key="2">
    <source>
        <dbReference type="ARBA" id="ARBA00023239"/>
    </source>
</evidence>
<name>A0A381S5U4_9ZZZZ</name>
<dbReference type="GO" id="GO:0006635">
    <property type="term" value="P:fatty acid beta-oxidation"/>
    <property type="evidence" value="ECO:0007669"/>
    <property type="project" value="TreeGrafter"/>
</dbReference>
<dbReference type="SUPFAM" id="SSF52096">
    <property type="entry name" value="ClpP/crotonase"/>
    <property type="match status" value="1"/>
</dbReference>
<dbReference type="CDD" id="cd06558">
    <property type="entry name" value="crotonase-like"/>
    <property type="match status" value="1"/>
</dbReference>
<dbReference type="Gene3D" id="3.90.226.10">
    <property type="entry name" value="2-enoyl-CoA Hydratase, Chain A, domain 1"/>
    <property type="match status" value="1"/>
</dbReference>
<dbReference type="PROSITE" id="PS00166">
    <property type="entry name" value="ENOYL_COA_HYDRATASE"/>
    <property type="match status" value="1"/>
</dbReference>
<evidence type="ECO:0008006" key="4">
    <source>
        <dbReference type="Google" id="ProtNLM"/>
    </source>
</evidence>
<dbReference type="PANTHER" id="PTHR11941:SF133">
    <property type="entry name" value="1,2-EPOXYPHENYLACETYL-COA ISOMERASE"/>
    <property type="match status" value="1"/>
</dbReference>
<dbReference type="PANTHER" id="PTHR11941">
    <property type="entry name" value="ENOYL-COA HYDRATASE-RELATED"/>
    <property type="match status" value="1"/>
</dbReference>
<evidence type="ECO:0000256" key="1">
    <source>
        <dbReference type="ARBA" id="ARBA00005254"/>
    </source>
</evidence>
<dbReference type="InterPro" id="IPR029045">
    <property type="entry name" value="ClpP/crotonase-like_dom_sf"/>
</dbReference>
<dbReference type="GO" id="GO:0016829">
    <property type="term" value="F:lyase activity"/>
    <property type="evidence" value="ECO:0007669"/>
    <property type="project" value="UniProtKB-KW"/>
</dbReference>
<dbReference type="InterPro" id="IPR001753">
    <property type="entry name" value="Enoyl-CoA_hydra/iso"/>
</dbReference>
<comment type="similarity">
    <text evidence="1">Belongs to the enoyl-CoA hydratase/isomerase family.</text>
</comment>
<proteinExistence type="inferred from homology"/>
<sequence>MSYETLKFEINNGVGTITLNRPDAANAINIPMAKDLLKVAIECESGAPVRVLLLKGEGKLFCAGGDLKFISELDNLRAGLAEMLGYLHSALGKIDHLDAPLIGAITGTAAGAGLSLVSACDLAIAGESVNFTMAYTAAGLTPDASSTFHLPRSIGKKRTMELMLTNRVLSAKEGVKWGLINLVVADDQVIEESEKLARKIAEGPTQAYAGVKEMLRQSFSNGLETQMELESQIFANQLKGQDGPEGIKAFMEKRKPEFKGK</sequence>
<dbReference type="Pfam" id="PF00378">
    <property type="entry name" value="ECH_1"/>
    <property type="match status" value="1"/>
</dbReference>
<dbReference type="InterPro" id="IPR014748">
    <property type="entry name" value="Enoyl-CoA_hydra_C"/>
</dbReference>
<dbReference type="AlphaFoldDB" id="A0A381S5U4"/>
<accession>A0A381S5U4</accession>
<keyword evidence="2" id="KW-0456">Lyase</keyword>
<organism evidence="3">
    <name type="scientific">marine metagenome</name>
    <dbReference type="NCBI Taxonomy" id="408172"/>
    <lineage>
        <taxon>unclassified sequences</taxon>
        <taxon>metagenomes</taxon>
        <taxon>ecological metagenomes</taxon>
    </lineage>
</organism>
<dbReference type="EMBL" id="UINC01002643">
    <property type="protein sequence ID" value="SUZ98834.1"/>
    <property type="molecule type" value="Genomic_DNA"/>
</dbReference>
<protein>
    <recommendedName>
        <fullName evidence="4">Enoyl-CoA hydratase</fullName>
    </recommendedName>
</protein>
<reference evidence="3" key="1">
    <citation type="submission" date="2018-05" db="EMBL/GenBank/DDBJ databases">
        <authorList>
            <person name="Lanie J.A."/>
            <person name="Ng W.-L."/>
            <person name="Kazmierczak K.M."/>
            <person name="Andrzejewski T.M."/>
            <person name="Davidsen T.M."/>
            <person name="Wayne K.J."/>
            <person name="Tettelin H."/>
            <person name="Glass J.I."/>
            <person name="Rusch D."/>
            <person name="Podicherti R."/>
            <person name="Tsui H.-C.T."/>
            <person name="Winkler M.E."/>
        </authorList>
    </citation>
    <scope>NUCLEOTIDE SEQUENCE</scope>
</reference>
<dbReference type="Gene3D" id="1.10.12.10">
    <property type="entry name" value="Lyase 2-enoyl-coa Hydratase, Chain A, domain 2"/>
    <property type="match status" value="1"/>
</dbReference>
<evidence type="ECO:0000313" key="3">
    <source>
        <dbReference type="EMBL" id="SUZ98834.1"/>
    </source>
</evidence>
<gene>
    <name evidence="3" type="ORF">METZ01_LOCUS51688</name>
</gene>